<feature type="compositionally biased region" description="Acidic residues" evidence="9">
    <location>
        <begin position="1229"/>
        <end position="1245"/>
    </location>
</feature>
<keyword evidence="6" id="KW-0547">Nucleotide-binding</keyword>
<name>A0AAD9SR93_PHOAM</name>
<evidence type="ECO:0000256" key="6">
    <source>
        <dbReference type="ARBA" id="ARBA00022741"/>
    </source>
</evidence>
<protein>
    <recommendedName>
        <fullName evidence="3">polynucleotide adenylyltransferase</fullName>
        <ecNumber evidence="3">2.7.7.19</ecNumber>
    </recommendedName>
</protein>
<dbReference type="SUPFAM" id="SSF55003">
    <property type="entry name" value="PAP/Archaeal CCA-adding enzyme, C-terminal domain"/>
    <property type="match status" value="1"/>
</dbReference>
<feature type="region of interest" description="Disordered" evidence="9">
    <location>
        <begin position="1225"/>
        <end position="1281"/>
    </location>
</feature>
<dbReference type="InterPro" id="IPR009097">
    <property type="entry name" value="Cyclic_Pdiesterase"/>
</dbReference>
<feature type="compositionally biased region" description="Basic and acidic residues" evidence="9">
    <location>
        <begin position="7"/>
        <end position="25"/>
    </location>
</feature>
<dbReference type="SUPFAM" id="SSF55144">
    <property type="entry name" value="LigT-like"/>
    <property type="match status" value="1"/>
</dbReference>
<comment type="subcellular location">
    <subcellularLocation>
        <location evidence="1">Nucleus</location>
    </subcellularLocation>
</comment>
<evidence type="ECO:0000259" key="12">
    <source>
        <dbReference type="Pfam" id="PF04928"/>
    </source>
</evidence>
<dbReference type="Pfam" id="PF01909">
    <property type="entry name" value="NTP_transf_2"/>
    <property type="match status" value="1"/>
</dbReference>
<dbReference type="GO" id="GO:1990817">
    <property type="term" value="F:poly(A) RNA polymerase activity"/>
    <property type="evidence" value="ECO:0007669"/>
    <property type="project" value="UniProtKB-EC"/>
</dbReference>
<evidence type="ECO:0000256" key="4">
    <source>
        <dbReference type="ARBA" id="ARBA00022664"/>
    </source>
</evidence>
<evidence type="ECO:0000259" key="11">
    <source>
        <dbReference type="Pfam" id="PF04457"/>
    </source>
</evidence>
<gene>
    <name evidence="14" type="ORF">N8I77_001244</name>
</gene>
<evidence type="ECO:0000256" key="1">
    <source>
        <dbReference type="ARBA" id="ARBA00004123"/>
    </source>
</evidence>
<dbReference type="InterPro" id="IPR002934">
    <property type="entry name" value="Polymerase_NTP_transf_dom"/>
</dbReference>
<dbReference type="PANTHER" id="PTHR10682:SF23">
    <property type="entry name" value="POLYNUCLEOTIDE ADENYLYLTRANSFERASE"/>
    <property type="match status" value="1"/>
</dbReference>
<accession>A0AAD9SR93</accession>
<evidence type="ECO:0000256" key="7">
    <source>
        <dbReference type="ARBA" id="ARBA00022840"/>
    </source>
</evidence>
<dbReference type="EMBL" id="JAUJFL010000001">
    <property type="protein sequence ID" value="KAK2614413.1"/>
    <property type="molecule type" value="Genomic_DNA"/>
</dbReference>
<feature type="region of interest" description="Disordered" evidence="9">
    <location>
        <begin position="1"/>
        <end position="71"/>
    </location>
</feature>
<keyword evidence="15" id="KW-1185">Reference proteome</keyword>
<dbReference type="InterPro" id="IPR043519">
    <property type="entry name" value="NT_sf"/>
</dbReference>
<evidence type="ECO:0000259" key="10">
    <source>
        <dbReference type="Pfam" id="PF01909"/>
    </source>
</evidence>
<organism evidence="14 15">
    <name type="scientific">Phomopsis amygdali</name>
    <name type="common">Fusicoccum amygdali</name>
    <dbReference type="NCBI Taxonomy" id="1214568"/>
    <lineage>
        <taxon>Eukaryota</taxon>
        <taxon>Fungi</taxon>
        <taxon>Dikarya</taxon>
        <taxon>Ascomycota</taxon>
        <taxon>Pezizomycotina</taxon>
        <taxon>Sordariomycetes</taxon>
        <taxon>Sordariomycetidae</taxon>
        <taxon>Diaporthales</taxon>
        <taxon>Diaporthaceae</taxon>
        <taxon>Diaporthe</taxon>
    </lineage>
</organism>
<dbReference type="InterPro" id="IPR011068">
    <property type="entry name" value="NuclTrfase_I-like_C"/>
</dbReference>
<comment type="similarity">
    <text evidence="2">Belongs to the poly(A) polymerase family.</text>
</comment>
<dbReference type="InterPro" id="IPR000300">
    <property type="entry name" value="IPPc"/>
</dbReference>
<evidence type="ECO:0000313" key="14">
    <source>
        <dbReference type="EMBL" id="KAK2614413.1"/>
    </source>
</evidence>
<evidence type="ECO:0000256" key="8">
    <source>
        <dbReference type="ARBA" id="ARBA00023242"/>
    </source>
</evidence>
<dbReference type="Gene3D" id="3.60.10.10">
    <property type="entry name" value="Endonuclease/exonuclease/phosphatase"/>
    <property type="match status" value="1"/>
</dbReference>
<evidence type="ECO:0000313" key="15">
    <source>
        <dbReference type="Proteomes" id="UP001265746"/>
    </source>
</evidence>
<dbReference type="InterPro" id="IPR036691">
    <property type="entry name" value="Endo/exonu/phosph_ase_sf"/>
</dbReference>
<evidence type="ECO:0000256" key="5">
    <source>
        <dbReference type="ARBA" id="ARBA00022679"/>
    </source>
</evidence>
<keyword evidence="8" id="KW-0539">Nucleus</keyword>
<reference evidence="14" key="1">
    <citation type="submission" date="2023-06" db="EMBL/GenBank/DDBJ databases">
        <authorList>
            <person name="Noh H."/>
        </authorList>
    </citation>
    <scope>NUCLEOTIDE SEQUENCE</scope>
    <source>
        <strain evidence="14">DUCC20226</strain>
    </source>
</reference>
<dbReference type="GO" id="GO:0006397">
    <property type="term" value="P:mRNA processing"/>
    <property type="evidence" value="ECO:0007669"/>
    <property type="project" value="UniProtKB-KW"/>
</dbReference>
<feature type="domain" description="Inositol polyphosphate-related phosphatase" evidence="13">
    <location>
        <begin position="528"/>
        <end position="725"/>
    </location>
</feature>
<evidence type="ECO:0000259" key="13">
    <source>
        <dbReference type="Pfam" id="PF22669"/>
    </source>
</evidence>
<keyword evidence="4" id="KW-0507">mRNA processing</keyword>
<dbReference type="Gene3D" id="3.90.1140.10">
    <property type="entry name" value="Cyclic phosphodiesterase"/>
    <property type="match status" value="1"/>
</dbReference>
<dbReference type="GO" id="GO:0031123">
    <property type="term" value="P:RNA 3'-end processing"/>
    <property type="evidence" value="ECO:0007669"/>
    <property type="project" value="InterPro"/>
</dbReference>
<dbReference type="Pfam" id="PF22669">
    <property type="entry name" value="Exo_endo_phos2"/>
    <property type="match status" value="1"/>
</dbReference>
<keyword evidence="7" id="KW-0067">ATP-binding</keyword>
<keyword evidence="5" id="KW-0808">Transferase</keyword>
<dbReference type="InterPro" id="IPR007012">
    <property type="entry name" value="PolA_pol_cen_dom"/>
</dbReference>
<dbReference type="Pfam" id="PF04928">
    <property type="entry name" value="PAP_central"/>
    <property type="match status" value="1"/>
</dbReference>
<sequence length="1374" mass="154888">MAASIQYERDLRSANQEYKRGKDASVKWSFGTTASPSWWSSNAPEPETENFKARPLGKWSDQFGKEDKDKGNINKYTRTTGRLRDIPSKRVRSKVSAQEEIEEAAITSRSVLDYLPSPVRRQNSAVDNVLYSFDRQDSPGRPLTLDIFVKKGGRETERFVEKEYEILDVNGDALKGRKARRNLRRGVTNGSKPVDDDMPEMDEDGFELLSQWSKVDQLRSHYDKAYGKWPPHINLVYPFVQPDALPRAVEAAQSAVTQQDRRPFNVCLDAAGVFEHRHDNTVYVHDSDDSHLKDLRAAVLEALGQHDDGAYCSHMTIGQSEDMNESWHQFLLQKARWLPKVEWSVDRLHVLVRERSPTGGSEMKTWATIFLEDGSIGRFEPPKPFFDEPPSAVESDGIPYSYLGDGLWGQSSRSDYSISSSAEVSTLTVSTYNVLAEFDFPPSQSRYPLIVKNILSDRARSDVLVLEEVTDDFLVFLLQEPDIQEFFTFCSWGPPDQEGVQPLPSHNNIVVLSKHAFTWEHVPFHREHKGAVVVQFQTLGQWDDADFQPLILAAVHLTHGLKDGSIAAKKTEIETILNFLDDTYPENPTILTGDFNITTSSYSISQALEKKAVSSQAITQLQNFDKTIAQAEFIDVWTESQLEKGTASDDDLNAAFEGEQGATYDPTTNALTAEIVGSGFNMRPQRYDRILVKGEDYFKVLDFNKFGFITEEIGKFASDHWGVRAVLRLGPEAESPQPPGIAANVTPVQLKEAKHLSEHGESFTELLQQTQAIPSKEETENYAAAFKLLREIILESSAPTASTDNGRSSTPLVVVPVGSYGLGVWTSSSDIDCLCVGPFSSSTFFSLAAQRLRKAADKGVKVLRRVKAHTGTMLELEVQGIKVDLQYAPAGAVAEKWPDCLRLPSSDPAWMLSAQTLNKLKPIRDLDYVRRSVPDIIKFRLAHRFIKTWAKRRGIYALKYGYLGGISIIVLLARLQKLLAHESATVSLSDLLVTFFNHYASFNWRKDLAFDPFFHKQLNYRRTDREPLVILGYAPPALNTCLAASVPSVRTITEEFQRADKLLSEEDMTWSRLIGTDGSSDFLKSFKSYIKINIQFWGGSLTKGRGLVGWLESRCVSLLVDLHRRLPDLHVRFWPARFVEATEEASVEDDQGDYEGFYLIGLDKLDGSTTDDKTMQEKLVDVLRKFEDQIRGDPKYFDERTSWMEASVIRRAALKQLEVDAREWGEYTIGDDESDEEEEEEEDEAAQGSTVYDDYQAVHSASKKGKSTNQPRSVVVSKPQGAGKFRTASDVLNRLRWDPSLDSGDFIVGYEDRFTGAMEKALDTWKSEQTDEEFIPQHRILYFKRKSDSTVVWERRTRTDLLFGSGGGGRTSSA</sequence>
<dbReference type="Gene3D" id="1.10.1410.10">
    <property type="match status" value="1"/>
</dbReference>
<dbReference type="EC" id="2.7.7.19" evidence="3"/>
<dbReference type="GO" id="GO:0005524">
    <property type="term" value="F:ATP binding"/>
    <property type="evidence" value="ECO:0007669"/>
    <property type="project" value="UniProtKB-KW"/>
</dbReference>
<dbReference type="Gene3D" id="3.30.460.10">
    <property type="entry name" value="Beta Polymerase, domain 2"/>
    <property type="match status" value="1"/>
</dbReference>
<dbReference type="InterPro" id="IPR040459">
    <property type="entry name" value="MJ1316"/>
</dbReference>
<evidence type="ECO:0000256" key="9">
    <source>
        <dbReference type="SAM" id="MobiDB-lite"/>
    </source>
</evidence>
<dbReference type="SUPFAM" id="SSF81631">
    <property type="entry name" value="PAP/OAS1 substrate-binding domain"/>
    <property type="match status" value="1"/>
</dbReference>
<feature type="domain" description="Polymerase nucleotidyl transferase" evidence="10">
    <location>
        <begin position="813"/>
        <end position="882"/>
    </location>
</feature>
<feature type="compositionally biased region" description="Polar residues" evidence="9">
    <location>
        <begin position="30"/>
        <end position="43"/>
    </location>
</feature>
<dbReference type="Pfam" id="PF13563">
    <property type="entry name" value="2_5_RNA_ligase2"/>
    <property type="match status" value="1"/>
</dbReference>
<dbReference type="GO" id="GO:0003723">
    <property type="term" value="F:RNA binding"/>
    <property type="evidence" value="ECO:0007669"/>
    <property type="project" value="InterPro"/>
</dbReference>
<dbReference type="Proteomes" id="UP001265746">
    <property type="component" value="Unassembled WGS sequence"/>
</dbReference>
<dbReference type="PANTHER" id="PTHR10682">
    <property type="entry name" value="POLY A POLYMERASE"/>
    <property type="match status" value="1"/>
</dbReference>
<dbReference type="SUPFAM" id="SSF81301">
    <property type="entry name" value="Nucleotidyltransferase"/>
    <property type="match status" value="1"/>
</dbReference>
<evidence type="ECO:0000256" key="2">
    <source>
        <dbReference type="ARBA" id="ARBA00010912"/>
    </source>
</evidence>
<dbReference type="Pfam" id="PF04457">
    <property type="entry name" value="MJ1316"/>
    <property type="match status" value="1"/>
</dbReference>
<feature type="domain" description="MJ1316 RNA cyclic group end recognition" evidence="11">
    <location>
        <begin position="1285"/>
        <end position="1355"/>
    </location>
</feature>
<proteinExistence type="inferred from homology"/>
<dbReference type="SUPFAM" id="SSF56219">
    <property type="entry name" value="DNase I-like"/>
    <property type="match status" value="1"/>
</dbReference>
<comment type="caution">
    <text evidence="14">The sequence shown here is derived from an EMBL/GenBank/DDBJ whole genome shotgun (WGS) entry which is preliminary data.</text>
</comment>
<evidence type="ECO:0000256" key="3">
    <source>
        <dbReference type="ARBA" id="ARBA00012388"/>
    </source>
</evidence>
<dbReference type="GO" id="GO:0005634">
    <property type="term" value="C:nucleus"/>
    <property type="evidence" value="ECO:0007669"/>
    <property type="project" value="UniProtKB-SubCell"/>
</dbReference>
<feature type="domain" description="Poly(A) polymerase central" evidence="12">
    <location>
        <begin position="938"/>
        <end position="1071"/>
    </location>
</feature>